<evidence type="ECO:0000256" key="1">
    <source>
        <dbReference type="ARBA" id="ARBA00023136"/>
    </source>
</evidence>
<dbReference type="OrthoDB" id="6708821at2"/>
<evidence type="ECO:0000256" key="2">
    <source>
        <dbReference type="SAM" id="SignalP"/>
    </source>
</evidence>
<dbReference type="GO" id="GO:0030234">
    <property type="term" value="F:enzyme regulator activity"/>
    <property type="evidence" value="ECO:0007669"/>
    <property type="project" value="TreeGrafter"/>
</dbReference>
<dbReference type="Proteomes" id="UP000053718">
    <property type="component" value="Unassembled WGS sequence"/>
</dbReference>
<keyword evidence="1" id="KW-0472">Membrane</keyword>
<dbReference type="Gene3D" id="3.40.50.2300">
    <property type="match status" value="2"/>
</dbReference>
<accession>A0A094IPI5</accession>
<dbReference type="RefSeq" id="WP_034731318.1">
    <property type="nucleotide sequence ID" value="NZ_JPIN01000005.1"/>
</dbReference>
<dbReference type="eggNOG" id="COG3107">
    <property type="taxonomic scope" value="Bacteria"/>
</dbReference>
<dbReference type="Pfam" id="PF04348">
    <property type="entry name" value="LppC"/>
    <property type="match status" value="1"/>
</dbReference>
<sequence>MSLSIVPKKLFLCILVCTLTACASSDRTQPSASDDRVASDIDTVTVPEVNTDAQDLAEILAEVAAESSQTRQLSILIEALATKQEQGEWQTSALLLSELRRFTHRLSESQQRQIRFAEAQWFASQKQWQAAEQSLAPLLASADVAPATLRLARDLAVQMRQPQQAAQYQLDYLAAAAEAESSDVVWSVLRDAHQPQQLTATGDLARGWLALLQAAHEQAKNEDVSAIQGWQLRYRSHPAQAVAQVLQQNLQPLTSQVALVLLPLSGQFAEQGQAVLDGMILALGELPQLQIVVRDTANFDFITLSEEVQRTQADIVIGPLLKDNVSKVDGAALEQTATPWFALNNASELGTSPTMWFALEPEWEIAQIAHTLVERGYQKPLVLAADSNSGRSAVNNFTEAFRALQPEATIESGYYRTPEDMKTIVQEKLGVSASDARIWQVKIAAGKILVDAEPRSREDFDVIFLPGNIEQTRLLKPFIDVNISPFNQRIPVYATSASHILRDQLSENDLNEVHFTEAPWLVPGHPRSNELNDLLALRKSWGYSLARLAAFGHDAILLSRHRHVLAALPGFRLAGLTGELYGSPTALQRELDWAQYDGHKVVAE</sequence>
<evidence type="ECO:0000313" key="4">
    <source>
        <dbReference type="Proteomes" id="UP000053718"/>
    </source>
</evidence>
<evidence type="ECO:0000313" key="3">
    <source>
        <dbReference type="EMBL" id="KFZ29037.1"/>
    </source>
</evidence>
<comment type="caution">
    <text evidence="3">The sequence shown here is derived from an EMBL/GenBank/DDBJ whole genome shotgun (WGS) entry which is preliminary data.</text>
</comment>
<evidence type="ECO:0008006" key="5">
    <source>
        <dbReference type="Google" id="ProtNLM"/>
    </source>
</evidence>
<dbReference type="PANTHER" id="PTHR38038">
    <property type="entry name" value="PENICILLIN-BINDING PROTEIN ACTIVATOR LPOA"/>
    <property type="match status" value="1"/>
</dbReference>
<dbReference type="AlphaFoldDB" id="A0A094IPI5"/>
<dbReference type="GO" id="GO:0031241">
    <property type="term" value="C:periplasmic side of cell outer membrane"/>
    <property type="evidence" value="ECO:0007669"/>
    <property type="project" value="TreeGrafter"/>
</dbReference>
<dbReference type="PANTHER" id="PTHR38038:SF1">
    <property type="entry name" value="PENICILLIN-BINDING PROTEIN ACTIVATOR LPOA"/>
    <property type="match status" value="1"/>
</dbReference>
<dbReference type="CDD" id="cd06339">
    <property type="entry name" value="PBP1_YraM_LppC_lipoprotein-like"/>
    <property type="match status" value="1"/>
</dbReference>
<reference evidence="3 4" key="1">
    <citation type="submission" date="2014-06" db="EMBL/GenBank/DDBJ databases">
        <title>Draft genome sequence of Idiomarina sp. MCCC 1A10513.</title>
        <authorList>
            <person name="Du J."/>
            <person name="Lai Q."/>
            <person name="Shao Z."/>
        </authorList>
    </citation>
    <scope>NUCLEOTIDE SEQUENCE [LARGE SCALE GENOMIC DNA]</scope>
    <source>
        <strain evidence="3 4">MCCC 1A10513</strain>
    </source>
</reference>
<dbReference type="Gene3D" id="1.25.40.650">
    <property type="match status" value="1"/>
</dbReference>
<gene>
    <name evidence="3" type="ORF">IDAT_04990</name>
</gene>
<dbReference type="InterPro" id="IPR007443">
    <property type="entry name" value="LpoA"/>
</dbReference>
<dbReference type="STRING" id="1517416.IDAT_04990"/>
<name>A0A094IPI5_9GAMM</name>
<dbReference type="GO" id="GO:0009252">
    <property type="term" value="P:peptidoglycan biosynthetic process"/>
    <property type="evidence" value="ECO:0007669"/>
    <property type="project" value="TreeGrafter"/>
</dbReference>
<keyword evidence="4" id="KW-1185">Reference proteome</keyword>
<organism evidence="3 4">
    <name type="scientific">Pseudidiomarina atlantica</name>
    <dbReference type="NCBI Taxonomy" id="1517416"/>
    <lineage>
        <taxon>Bacteria</taxon>
        <taxon>Pseudomonadati</taxon>
        <taxon>Pseudomonadota</taxon>
        <taxon>Gammaproteobacteria</taxon>
        <taxon>Alteromonadales</taxon>
        <taxon>Idiomarinaceae</taxon>
        <taxon>Pseudidiomarina</taxon>
    </lineage>
</organism>
<dbReference type="SUPFAM" id="SSF53822">
    <property type="entry name" value="Periplasmic binding protein-like I"/>
    <property type="match status" value="1"/>
</dbReference>
<feature type="chain" id="PRO_5001904522" description="Penicillin-binding protein activator" evidence="2">
    <location>
        <begin position="24"/>
        <end position="604"/>
    </location>
</feature>
<keyword evidence="2" id="KW-0732">Signal</keyword>
<protein>
    <recommendedName>
        <fullName evidence="5">Penicillin-binding protein activator</fullName>
    </recommendedName>
</protein>
<feature type="signal peptide" evidence="2">
    <location>
        <begin position="1"/>
        <end position="23"/>
    </location>
</feature>
<dbReference type="InterPro" id="IPR028082">
    <property type="entry name" value="Peripla_BP_I"/>
</dbReference>
<dbReference type="EMBL" id="JPIN01000005">
    <property type="protein sequence ID" value="KFZ29037.1"/>
    <property type="molecule type" value="Genomic_DNA"/>
</dbReference>
<proteinExistence type="predicted"/>